<dbReference type="WBParaSite" id="MCU_008633-RA">
    <property type="protein sequence ID" value="MCU_008633-RA"/>
    <property type="gene ID" value="MCU_008633"/>
</dbReference>
<proteinExistence type="predicted"/>
<name>A0A5K3FN14_MESCO</name>
<organism evidence="1">
    <name type="scientific">Mesocestoides corti</name>
    <name type="common">Flatworm</name>
    <dbReference type="NCBI Taxonomy" id="53468"/>
    <lineage>
        <taxon>Eukaryota</taxon>
        <taxon>Metazoa</taxon>
        <taxon>Spiralia</taxon>
        <taxon>Lophotrochozoa</taxon>
        <taxon>Platyhelminthes</taxon>
        <taxon>Cestoda</taxon>
        <taxon>Eucestoda</taxon>
        <taxon>Cyclophyllidea</taxon>
        <taxon>Mesocestoididae</taxon>
        <taxon>Mesocestoides</taxon>
    </lineage>
</organism>
<sequence length="125" mass="13660">MGPSDIAWFTTSLGSSSCSSSSSDAQKSEPLCHKSLDVAIYTSRGFVYEMIVACIIRKINFYSVPSGSHARVGNRGRGVYANFKIVFMRTVEKKQKGANRIKTGTFAVVSKLEVAKTKSPKVFKP</sequence>
<protein>
    <submittedName>
        <fullName evidence="1">tRNA pseudouridine synthase</fullName>
    </submittedName>
</protein>
<evidence type="ECO:0000313" key="1">
    <source>
        <dbReference type="WBParaSite" id="MCU_008633-RA"/>
    </source>
</evidence>
<reference evidence="1" key="1">
    <citation type="submission" date="2019-11" db="UniProtKB">
        <authorList>
            <consortium name="WormBaseParasite"/>
        </authorList>
    </citation>
    <scope>IDENTIFICATION</scope>
</reference>
<accession>A0A5K3FN14</accession>
<dbReference type="AlphaFoldDB" id="A0A5K3FN14"/>